<dbReference type="Pfam" id="PF21744">
    <property type="entry name" value="BAHCC1-like_Tudor"/>
    <property type="match status" value="1"/>
</dbReference>
<evidence type="ECO:0000313" key="4">
    <source>
        <dbReference type="Proteomes" id="UP000052978"/>
    </source>
</evidence>
<dbReference type="EMBL" id="KE164161">
    <property type="protein sequence ID" value="EPQ15600.1"/>
    <property type="molecule type" value="Genomic_DNA"/>
</dbReference>
<dbReference type="InterPro" id="IPR056841">
    <property type="entry name" value="TNRC18_BAHCC1-like_SH3"/>
</dbReference>
<feature type="compositionally biased region" description="Basic and acidic residues" evidence="1">
    <location>
        <begin position="187"/>
        <end position="196"/>
    </location>
</feature>
<feature type="compositionally biased region" description="Pro residues" evidence="1">
    <location>
        <begin position="21"/>
        <end position="31"/>
    </location>
</feature>
<dbReference type="eggNOG" id="KOG1886">
    <property type="taxonomic scope" value="Eukaryota"/>
</dbReference>
<feature type="compositionally biased region" description="Low complexity" evidence="1">
    <location>
        <begin position="245"/>
        <end position="254"/>
    </location>
</feature>
<feature type="compositionally biased region" description="Basic and acidic residues" evidence="1">
    <location>
        <begin position="255"/>
        <end position="264"/>
    </location>
</feature>
<feature type="compositionally biased region" description="Basic and acidic residues" evidence="1">
    <location>
        <begin position="54"/>
        <end position="64"/>
    </location>
</feature>
<dbReference type="AlphaFoldDB" id="S7NGH5"/>
<reference evidence="3 4" key="1">
    <citation type="journal article" date="2013" name="Nat. Commun.">
        <title>Genome analysis reveals insights into physiology and longevity of the Brandt's bat Myotis brandtii.</title>
        <authorList>
            <person name="Seim I."/>
            <person name="Fang X."/>
            <person name="Xiong Z."/>
            <person name="Lobanov A.V."/>
            <person name="Huang Z."/>
            <person name="Ma S."/>
            <person name="Feng Y."/>
            <person name="Turanov A.A."/>
            <person name="Zhu Y."/>
            <person name="Lenz T.L."/>
            <person name="Gerashchenko M.V."/>
            <person name="Fan D."/>
            <person name="Hee Yim S."/>
            <person name="Yao X."/>
            <person name="Jordan D."/>
            <person name="Xiong Y."/>
            <person name="Ma Y."/>
            <person name="Lyapunov A.N."/>
            <person name="Chen G."/>
            <person name="Kulakova O.I."/>
            <person name="Sun Y."/>
            <person name="Lee S.G."/>
            <person name="Bronson R.T."/>
            <person name="Moskalev A.A."/>
            <person name="Sunyaev S.R."/>
            <person name="Zhang G."/>
            <person name="Krogh A."/>
            <person name="Wang J."/>
            <person name="Gladyshev V.N."/>
        </authorList>
    </citation>
    <scope>NUCLEOTIDE SEQUENCE [LARGE SCALE GENOMIC DNA]</scope>
</reference>
<dbReference type="PANTHER" id="PTHR12505:SF21">
    <property type="entry name" value="TRINUCLEOTIDE REPEAT-CONTAINING GENE 18 PROTEIN"/>
    <property type="match status" value="1"/>
</dbReference>
<feature type="region of interest" description="Disordered" evidence="1">
    <location>
        <begin position="1"/>
        <end position="110"/>
    </location>
</feature>
<dbReference type="Gene3D" id="2.30.30.490">
    <property type="match status" value="1"/>
</dbReference>
<dbReference type="InterPro" id="IPR001025">
    <property type="entry name" value="BAH_dom"/>
</dbReference>
<evidence type="ECO:0000313" key="3">
    <source>
        <dbReference type="EMBL" id="EPQ15600.1"/>
    </source>
</evidence>
<dbReference type="Pfam" id="PF24912">
    <property type="entry name" value="SH3_TNRC18"/>
    <property type="match status" value="1"/>
</dbReference>
<dbReference type="InterPro" id="IPR043151">
    <property type="entry name" value="BAH_sf"/>
</dbReference>
<evidence type="ECO:0000256" key="1">
    <source>
        <dbReference type="SAM" id="MobiDB-lite"/>
    </source>
</evidence>
<dbReference type="PANTHER" id="PTHR12505">
    <property type="entry name" value="PHD FINGER TRANSCRIPTION FACTOR"/>
    <property type="match status" value="1"/>
</dbReference>
<proteinExistence type="predicted"/>
<sequence length="393" mass="42442">MTPLLLPPQKKKGKEAGPGAALPPPRTPVLPPEARAPHAGSPASSAKRSKAKAKGKEVKKENRGKGGAVSKLMESMAAEEDFEPNQDSSFSEDEHLPRGGAVERPLTPAPRSCIIDKDELKDGLRVLIPMDDKLLYAGHVQTVHSPDMIAAYWSQQYRCLYPGTVVRGAEPSPALLVPSAKRRSRKTSKDTGDGKDGGAPGSEEPGTKARGRGRKPSTKAKGDRAAALEEGGPAEEVPSAPLALEPVSTPSSKKSPPEPVDKRTKAPKARPAVPQPSPRALYQSSHVDENDVQTVSHKCLVVGLEQYEQMLKTKKHQDSEGLYYLAGTYEPTTGMIFSTDGVPVLHQEKTQGPKPQPDTYSVTVLRGHNRVSFSMRKAFLKHCHLLMLTLFMV</sequence>
<accession>S7NGH5</accession>
<name>S7NGH5_MYOBR</name>
<dbReference type="GO" id="GO:0003682">
    <property type="term" value="F:chromatin binding"/>
    <property type="evidence" value="ECO:0007669"/>
    <property type="project" value="InterPro"/>
</dbReference>
<gene>
    <name evidence="3" type="ORF">D623_10011019</name>
</gene>
<feature type="domain" description="BAH" evidence="2">
    <location>
        <begin position="217"/>
        <end position="340"/>
    </location>
</feature>
<dbReference type="InterPro" id="IPR052429">
    <property type="entry name" value="BAH_domain_protein"/>
</dbReference>
<keyword evidence="4" id="KW-1185">Reference proteome</keyword>
<dbReference type="PROSITE" id="PS51038">
    <property type="entry name" value="BAH"/>
    <property type="match status" value="1"/>
</dbReference>
<evidence type="ECO:0000259" key="2">
    <source>
        <dbReference type="PROSITE" id="PS51038"/>
    </source>
</evidence>
<organism evidence="3 4">
    <name type="scientific">Myotis brandtii</name>
    <name type="common">Brandt's bat</name>
    <dbReference type="NCBI Taxonomy" id="109478"/>
    <lineage>
        <taxon>Eukaryota</taxon>
        <taxon>Metazoa</taxon>
        <taxon>Chordata</taxon>
        <taxon>Craniata</taxon>
        <taxon>Vertebrata</taxon>
        <taxon>Euteleostomi</taxon>
        <taxon>Mammalia</taxon>
        <taxon>Eutheria</taxon>
        <taxon>Laurasiatheria</taxon>
        <taxon>Chiroptera</taxon>
        <taxon>Yangochiroptera</taxon>
        <taxon>Vespertilionidae</taxon>
        <taxon>Myotis</taxon>
    </lineage>
</organism>
<protein>
    <submittedName>
        <fullName evidence="3">Trinucleotide repeat-containing protein 18 protein</fullName>
    </submittedName>
</protein>
<feature type="compositionally biased region" description="Basic residues" evidence="1">
    <location>
        <begin position="209"/>
        <end position="218"/>
    </location>
</feature>
<dbReference type="Proteomes" id="UP000052978">
    <property type="component" value="Unassembled WGS sequence"/>
</dbReference>
<dbReference type="InterPro" id="IPR048924">
    <property type="entry name" value="BAHCC1-like_Tudor"/>
</dbReference>
<feature type="region of interest" description="Disordered" evidence="1">
    <location>
        <begin position="169"/>
        <end position="289"/>
    </location>
</feature>